<dbReference type="Gene3D" id="3.30.300.160">
    <property type="entry name" value="Type II secretion system, protein E, N-terminal domain"/>
    <property type="match status" value="1"/>
</dbReference>
<name>A0A809RDD9_9BACT</name>
<comment type="similarity">
    <text evidence="1">Belongs to the GSP E family.</text>
</comment>
<dbReference type="AlphaFoldDB" id="A0A809RDD9"/>
<dbReference type="KEGG" id="npy:NPRO_22530"/>
<organism evidence="5 6">
    <name type="scientific">Candidatus Nitrosymbiomonas proteolyticus</name>
    <dbReference type="NCBI Taxonomy" id="2608984"/>
    <lineage>
        <taxon>Bacteria</taxon>
        <taxon>Bacillati</taxon>
        <taxon>Armatimonadota</taxon>
        <taxon>Armatimonadota incertae sedis</taxon>
        <taxon>Candidatus Nitrosymbiomonas</taxon>
    </lineage>
</organism>
<dbReference type="Gene3D" id="3.30.450.90">
    <property type="match status" value="1"/>
</dbReference>
<sequence>MNLDRPLAEILVEEGLITRDQLGDILGSRTDTTESVGELLVRKNLITQKQMLKCVGLQMGVPFVDLAKMEIDANVAQISPHSLALRLLAIPIEATETAASVAMVNPLDLAAIDELSTVLQLDIDPLLATEEDVRDAIFRCYGAYDDLGEIIGEAIKGVDTEDVRLAQADDEDEKVNVVELKEVVEGAPVIKLANALMTRALSMRASDIHIEPMSRRVRVRFRIDGMLQEVMIVPRDLQQALVSRIKIMANLDIAERRVPQDGRCTLISAQGEFDFRVSTYPSTHGENVVIRILDKNSSVLDLGKIGLDPTPREVFRTAIEEPQGFVLVSGPTGSGKTTTLYAAINHLNAVHRNIITIEDPVEYQIDGVVQGNVNPKAGTTFANGLRSILRQDPDVILVGEVRDAETASIAVEASLTGHQVLTSVHANDSAAAITRLIDMGVEPFLLASSVSCSVAQRLLRMVCPKCSEPYDPPEAMLARLGLERDVEYVRGTGCEYCARSGYRGRTGVYEVLDISPSVRKMILAGASAADIRERGSEEGMTLLREDALRKVKEGSTTVEEVIRSTAGE</sequence>
<keyword evidence="3" id="KW-0067">ATP-binding</keyword>
<dbReference type="PANTHER" id="PTHR30258:SF2">
    <property type="entry name" value="COMG OPERON PROTEIN 1"/>
    <property type="match status" value="1"/>
</dbReference>
<dbReference type="EMBL" id="AP021858">
    <property type="protein sequence ID" value="BBO24658.1"/>
    <property type="molecule type" value="Genomic_DNA"/>
</dbReference>
<dbReference type="Pfam" id="PF00437">
    <property type="entry name" value="T2SSE"/>
    <property type="match status" value="1"/>
</dbReference>
<dbReference type="InterPro" id="IPR007831">
    <property type="entry name" value="T2SS_GspE_N"/>
</dbReference>
<protein>
    <submittedName>
        <fullName evidence="5">Type II secretion system protein E</fullName>
    </submittedName>
</protein>
<dbReference type="FunFam" id="3.30.450.90:FF:000001">
    <property type="entry name" value="Type II secretion system ATPase GspE"/>
    <property type="match status" value="1"/>
</dbReference>
<proteinExistence type="inferred from homology"/>
<dbReference type="FunFam" id="3.40.50.300:FF:000398">
    <property type="entry name" value="Type IV pilus assembly ATPase PilB"/>
    <property type="match status" value="1"/>
</dbReference>
<dbReference type="SMART" id="SM00382">
    <property type="entry name" value="AAA"/>
    <property type="match status" value="1"/>
</dbReference>
<dbReference type="SUPFAM" id="SSF160246">
    <property type="entry name" value="EspE N-terminal domain-like"/>
    <property type="match status" value="1"/>
</dbReference>
<dbReference type="PANTHER" id="PTHR30258">
    <property type="entry name" value="TYPE II SECRETION SYSTEM PROTEIN GSPE-RELATED"/>
    <property type="match status" value="1"/>
</dbReference>
<feature type="domain" description="Bacterial type II secretion system protein E" evidence="4">
    <location>
        <begin position="389"/>
        <end position="403"/>
    </location>
</feature>
<evidence type="ECO:0000256" key="3">
    <source>
        <dbReference type="ARBA" id="ARBA00022840"/>
    </source>
</evidence>
<evidence type="ECO:0000256" key="2">
    <source>
        <dbReference type="ARBA" id="ARBA00022741"/>
    </source>
</evidence>
<dbReference type="SUPFAM" id="SSF52540">
    <property type="entry name" value="P-loop containing nucleoside triphosphate hydrolases"/>
    <property type="match status" value="1"/>
</dbReference>
<dbReference type="InterPro" id="IPR003593">
    <property type="entry name" value="AAA+_ATPase"/>
</dbReference>
<gene>
    <name evidence="5" type="ORF">NPRO_22530</name>
</gene>
<dbReference type="Gene3D" id="3.40.50.300">
    <property type="entry name" value="P-loop containing nucleotide triphosphate hydrolases"/>
    <property type="match status" value="1"/>
</dbReference>
<reference evidence="5" key="1">
    <citation type="journal article" name="DNA Res.">
        <title>The physiological potential of anammox bacteria as revealed by their core genome structure.</title>
        <authorList>
            <person name="Okubo T."/>
            <person name="Toyoda A."/>
            <person name="Fukuhara K."/>
            <person name="Uchiyama I."/>
            <person name="Harigaya Y."/>
            <person name="Kuroiwa M."/>
            <person name="Suzuki T."/>
            <person name="Murakami Y."/>
            <person name="Suwa Y."/>
            <person name="Takami H."/>
        </authorList>
    </citation>
    <scope>NUCLEOTIDE SEQUENCE</scope>
    <source>
        <strain evidence="5">317325-2</strain>
    </source>
</reference>
<keyword evidence="2" id="KW-0547">Nucleotide-binding</keyword>
<dbReference type="InterPro" id="IPR037257">
    <property type="entry name" value="T2SS_E_N_sf"/>
</dbReference>
<dbReference type="GO" id="GO:0005524">
    <property type="term" value="F:ATP binding"/>
    <property type="evidence" value="ECO:0007669"/>
    <property type="project" value="UniProtKB-KW"/>
</dbReference>
<dbReference type="GO" id="GO:0016887">
    <property type="term" value="F:ATP hydrolysis activity"/>
    <property type="evidence" value="ECO:0007669"/>
    <property type="project" value="TreeGrafter"/>
</dbReference>
<dbReference type="GO" id="GO:0005886">
    <property type="term" value="C:plasma membrane"/>
    <property type="evidence" value="ECO:0007669"/>
    <property type="project" value="TreeGrafter"/>
</dbReference>
<evidence type="ECO:0000259" key="4">
    <source>
        <dbReference type="PROSITE" id="PS00662"/>
    </source>
</evidence>
<dbReference type="CDD" id="cd01129">
    <property type="entry name" value="PulE-GspE-like"/>
    <property type="match status" value="1"/>
</dbReference>
<dbReference type="InterPro" id="IPR001482">
    <property type="entry name" value="T2SS/T4SS_dom"/>
</dbReference>
<dbReference type="Proteomes" id="UP000662873">
    <property type="component" value="Chromosome"/>
</dbReference>
<dbReference type="Pfam" id="PF05157">
    <property type="entry name" value="MshEN"/>
    <property type="match status" value="1"/>
</dbReference>
<dbReference type="InterPro" id="IPR027417">
    <property type="entry name" value="P-loop_NTPase"/>
</dbReference>
<accession>A0A809RDD9</accession>
<evidence type="ECO:0000256" key="1">
    <source>
        <dbReference type="ARBA" id="ARBA00006611"/>
    </source>
</evidence>
<evidence type="ECO:0000313" key="5">
    <source>
        <dbReference type="EMBL" id="BBO24658.1"/>
    </source>
</evidence>
<evidence type="ECO:0000313" key="6">
    <source>
        <dbReference type="Proteomes" id="UP000662873"/>
    </source>
</evidence>
<dbReference type="PROSITE" id="PS00662">
    <property type="entry name" value="T2SP_E"/>
    <property type="match status" value="1"/>
</dbReference>